<evidence type="ECO:0000256" key="12">
    <source>
        <dbReference type="ARBA" id="ARBA00023136"/>
    </source>
</evidence>
<evidence type="ECO:0000256" key="4">
    <source>
        <dbReference type="ARBA" id="ARBA00022679"/>
    </source>
</evidence>
<evidence type="ECO:0000256" key="16">
    <source>
        <dbReference type="SAM" id="Phobius"/>
    </source>
</evidence>
<keyword evidence="9 20" id="KW-0418">Kinase</keyword>
<dbReference type="InParanoid" id="A0A2P5ERL4"/>
<comment type="caution">
    <text evidence="20">The sequence shown here is derived from an EMBL/GenBank/DDBJ whole genome shotgun (WGS) entry which is preliminary data.</text>
</comment>
<dbReference type="FunFam" id="1.10.510.10:FF:000343">
    <property type="entry name" value="Cysteine-rich receptor-like protein kinase 28"/>
    <property type="match status" value="1"/>
</dbReference>
<dbReference type="FunFam" id="3.30.430.20:FF:000003">
    <property type="entry name" value="Cysteine-rich RLK (RECEPTOR-like protein kinase) 10"/>
    <property type="match status" value="1"/>
</dbReference>
<evidence type="ECO:0000256" key="7">
    <source>
        <dbReference type="ARBA" id="ARBA00022737"/>
    </source>
</evidence>
<keyword evidence="14" id="KW-0325">Glycoprotein</keyword>
<dbReference type="InterPro" id="IPR017441">
    <property type="entry name" value="Protein_kinase_ATP_BS"/>
</dbReference>
<accession>A0A2P5ERL4</accession>
<evidence type="ECO:0000256" key="14">
    <source>
        <dbReference type="ARBA" id="ARBA00023180"/>
    </source>
</evidence>
<dbReference type="SUPFAM" id="SSF56112">
    <property type="entry name" value="Protein kinase-like (PK-like)"/>
    <property type="match status" value="1"/>
</dbReference>
<dbReference type="GO" id="GO:0009737">
    <property type="term" value="P:response to abscisic acid"/>
    <property type="evidence" value="ECO:0007669"/>
    <property type="project" value="UniProtKB-ARBA"/>
</dbReference>
<feature type="transmembrane region" description="Helical" evidence="16">
    <location>
        <begin position="518"/>
        <end position="539"/>
    </location>
</feature>
<dbReference type="Pfam" id="PF07714">
    <property type="entry name" value="PK_Tyr_Ser-Thr"/>
    <property type="match status" value="1"/>
</dbReference>
<dbReference type="SMART" id="SM00220">
    <property type="entry name" value="S_TKc"/>
    <property type="match status" value="1"/>
</dbReference>
<evidence type="ECO:0000256" key="1">
    <source>
        <dbReference type="ARBA" id="ARBA00004167"/>
    </source>
</evidence>
<dbReference type="GO" id="GO:0005886">
    <property type="term" value="C:plasma membrane"/>
    <property type="evidence" value="ECO:0007669"/>
    <property type="project" value="TreeGrafter"/>
</dbReference>
<evidence type="ECO:0000256" key="2">
    <source>
        <dbReference type="ARBA" id="ARBA00022527"/>
    </source>
</evidence>
<feature type="binding site" evidence="15">
    <location>
        <position position="603"/>
    </location>
    <ligand>
        <name>ATP</name>
        <dbReference type="ChEBI" id="CHEBI:30616"/>
    </ligand>
</feature>
<keyword evidence="4" id="KW-0808">Transferase</keyword>
<dbReference type="GO" id="GO:0004674">
    <property type="term" value="F:protein serine/threonine kinase activity"/>
    <property type="evidence" value="ECO:0007669"/>
    <property type="project" value="UniProtKB-KW"/>
</dbReference>
<dbReference type="InterPro" id="IPR000719">
    <property type="entry name" value="Prot_kinase_dom"/>
</dbReference>
<evidence type="ECO:0000256" key="5">
    <source>
        <dbReference type="ARBA" id="ARBA00022692"/>
    </source>
</evidence>
<dbReference type="PANTHER" id="PTHR27002:SF1073">
    <property type="entry name" value="CYSTEINE-RICH RECEPTOR-LIKE PROTEIN KINASE 29"/>
    <property type="match status" value="1"/>
</dbReference>
<dbReference type="CDD" id="cd23509">
    <property type="entry name" value="Gnk2-like"/>
    <property type="match status" value="4"/>
</dbReference>
<keyword evidence="12 16" id="KW-0472">Membrane</keyword>
<evidence type="ECO:0000256" key="3">
    <source>
        <dbReference type="ARBA" id="ARBA00022553"/>
    </source>
</evidence>
<organism evidence="20 21">
    <name type="scientific">Trema orientale</name>
    <name type="common">Charcoal tree</name>
    <name type="synonym">Celtis orientalis</name>
    <dbReference type="NCBI Taxonomy" id="63057"/>
    <lineage>
        <taxon>Eukaryota</taxon>
        <taxon>Viridiplantae</taxon>
        <taxon>Streptophyta</taxon>
        <taxon>Embryophyta</taxon>
        <taxon>Tracheophyta</taxon>
        <taxon>Spermatophyta</taxon>
        <taxon>Magnoliopsida</taxon>
        <taxon>eudicotyledons</taxon>
        <taxon>Gunneridae</taxon>
        <taxon>Pentapetalae</taxon>
        <taxon>rosids</taxon>
        <taxon>fabids</taxon>
        <taxon>Rosales</taxon>
        <taxon>Cannabaceae</taxon>
        <taxon>Trema</taxon>
    </lineage>
</organism>
<evidence type="ECO:0000259" key="19">
    <source>
        <dbReference type="PROSITE" id="PS51473"/>
    </source>
</evidence>
<dbReference type="PROSITE" id="PS51473">
    <property type="entry name" value="GNK2"/>
    <property type="match status" value="4"/>
</dbReference>
<evidence type="ECO:0000313" key="20">
    <source>
        <dbReference type="EMBL" id="PON88162.1"/>
    </source>
</evidence>
<keyword evidence="2" id="KW-0723">Serine/threonine-protein kinase</keyword>
<feature type="chain" id="PRO_5015119267" evidence="17">
    <location>
        <begin position="39"/>
        <end position="906"/>
    </location>
</feature>
<dbReference type="Gene3D" id="3.30.430.20">
    <property type="entry name" value="Gnk2 domain, C-X8-C-X2-C motif"/>
    <property type="match status" value="4"/>
</dbReference>
<keyword evidence="8 15" id="KW-0547">Nucleotide-binding</keyword>
<evidence type="ECO:0000256" key="10">
    <source>
        <dbReference type="ARBA" id="ARBA00022840"/>
    </source>
</evidence>
<evidence type="ECO:0000256" key="6">
    <source>
        <dbReference type="ARBA" id="ARBA00022729"/>
    </source>
</evidence>
<sequence length="906" mass="100966">MNKAYTLMSFGTLKIMSPSTLLLFFLFTFVHLLTPNLAQLKDCTSSAEYCWNCSDTGNYSANSIYRKNLNSLLLSLSSIEQNNLGFYNVSSGQESDQVNAIGLCMGGLDSDRCQSCLNVTSHMVLERCPNRKEAILWGERCMVRYSNNSIFHVMREEPIRMLPSPNEASDAQQFRVVLKPLLDDLINKSASDVRKYALRSAKVPNSEPIYALLQCTPDLTQSECRSCLQDSSLKIPNCCAGKQGARVLKPSCTLRYESGPFYETTGPQQNGICTQTAEFCWNCFDVQNDTNINVFMKNLNNLLSSFSSDKNRSIYGFFNSSLGEDPNRVNAIALCRGDLSPEVCRSCVSNSSQRLLGRCPNRREAILWDQLCMVRYSNNSILAVRQDDPRMYVPSPNEAWEPNLFKLTLKPLLDTLTSKASSGNSLKKYASGQSTVPGYETIYAAVQCTPDLNKDECSGCLGEAALFIPQQFDGKQGARILKPSCNLRYEVTPFFAPTPDQPVTPNSSKEKSNKTRTVVTAVIPSVTVVAIIIGVIIFLKLTRKSSRKLENAEEISWAESLQFEFGTIREATDDFSDENKLGQGGFGAVYKGRLPNGQHIAVKRLSRSSGQGDHEFKTEVMLLAKLQHRNLVRLLGFCLEEKERLLVYEYVPNASLDGFIFDPTKRAELDWGRRFKIIQGIVRGLLYLHEDSRLRIIHRDLKASNILLDEELNPKISDFGMARLFVFDQTQGNTSKIVGTYGYMAPEYAVHGHFSVKSDVFSFGVLVLEMVSGEKNSCFKNGEEVEDLLTYAWKNWREGTASNLIDPTISVGSRTEIMRCIHIGLLCVQENVADRPTMNSIVLMLNSHSATLAVPSKPAFFMHSSFGADFPLASITNSGVTQSDNSKSDSVQGSINEASISDLYPR</sequence>
<dbReference type="CDD" id="cd14066">
    <property type="entry name" value="STKc_IRAK"/>
    <property type="match status" value="1"/>
</dbReference>
<dbReference type="PANTHER" id="PTHR27002">
    <property type="entry name" value="RECEPTOR-LIKE SERINE/THREONINE-PROTEIN KINASE SD1-8"/>
    <property type="match status" value="1"/>
</dbReference>
<evidence type="ECO:0000256" key="8">
    <source>
        <dbReference type="ARBA" id="ARBA00022741"/>
    </source>
</evidence>
<dbReference type="InterPro" id="IPR001245">
    <property type="entry name" value="Ser-Thr/Tyr_kinase_cat_dom"/>
</dbReference>
<feature type="domain" description="Gnk2-homologous" evidence="19">
    <location>
        <begin position="387"/>
        <end position="494"/>
    </location>
</feature>
<dbReference type="FunCoup" id="A0A2P5ERL4">
    <property type="interactions" value="174"/>
</dbReference>
<dbReference type="Proteomes" id="UP000237000">
    <property type="component" value="Unassembled WGS sequence"/>
</dbReference>
<dbReference type="PROSITE" id="PS00107">
    <property type="entry name" value="PROTEIN_KINASE_ATP"/>
    <property type="match status" value="1"/>
</dbReference>
<keyword evidence="13 20" id="KW-0675">Receptor</keyword>
<comment type="subcellular location">
    <subcellularLocation>
        <location evidence="1">Membrane</location>
        <topology evidence="1">Single-pass membrane protein</topology>
    </subcellularLocation>
</comment>
<dbReference type="EMBL" id="JXTC01000108">
    <property type="protein sequence ID" value="PON88162.1"/>
    <property type="molecule type" value="Genomic_DNA"/>
</dbReference>
<gene>
    <name evidence="20" type="primary">TorCRK9</name>
    <name evidence="20" type="ORF">TorRG33x02_159910</name>
</gene>
<dbReference type="Gene3D" id="3.30.200.20">
    <property type="entry name" value="Phosphorylase Kinase, domain 1"/>
    <property type="match status" value="1"/>
</dbReference>
<feature type="domain" description="Gnk2-homologous" evidence="19">
    <location>
        <begin position="277"/>
        <end position="381"/>
    </location>
</feature>
<feature type="domain" description="Gnk2-homologous" evidence="19">
    <location>
        <begin position="156"/>
        <end position="261"/>
    </location>
</feature>
<evidence type="ECO:0000256" key="9">
    <source>
        <dbReference type="ARBA" id="ARBA00022777"/>
    </source>
</evidence>
<dbReference type="FunFam" id="3.30.430.20:FF:000002">
    <property type="entry name" value="Cysteine-rich receptor-like protein kinase 10"/>
    <property type="match status" value="2"/>
</dbReference>
<dbReference type="PROSITE" id="PS50011">
    <property type="entry name" value="PROTEIN_KINASE_DOM"/>
    <property type="match status" value="1"/>
</dbReference>
<dbReference type="InterPro" id="IPR038408">
    <property type="entry name" value="GNK2_sf"/>
</dbReference>
<keyword evidence="5 16" id="KW-0812">Transmembrane</keyword>
<evidence type="ECO:0000256" key="15">
    <source>
        <dbReference type="PROSITE-ProRule" id="PRU10141"/>
    </source>
</evidence>
<dbReference type="InterPro" id="IPR011009">
    <property type="entry name" value="Kinase-like_dom_sf"/>
</dbReference>
<protein>
    <submittedName>
        <fullName evidence="20">Cysteine rich receptor like kinase</fullName>
    </submittedName>
</protein>
<evidence type="ECO:0000259" key="18">
    <source>
        <dbReference type="PROSITE" id="PS50011"/>
    </source>
</evidence>
<name>A0A2P5ERL4_TREOI</name>
<dbReference type="GO" id="GO:0005524">
    <property type="term" value="F:ATP binding"/>
    <property type="evidence" value="ECO:0007669"/>
    <property type="project" value="UniProtKB-UniRule"/>
</dbReference>
<dbReference type="FunFam" id="3.30.200.20:FF:000142">
    <property type="entry name" value="Cysteine-rich receptor-like protein kinase 10"/>
    <property type="match status" value="1"/>
</dbReference>
<dbReference type="OrthoDB" id="4062651at2759"/>
<feature type="domain" description="Gnk2-homologous" evidence="19">
    <location>
        <begin position="47"/>
        <end position="150"/>
    </location>
</feature>
<dbReference type="Pfam" id="PF01657">
    <property type="entry name" value="Stress-antifung"/>
    <property type="match status" value="4"/>
</dbReference>
<dbReference type="InterPro" id="IPR002902">
    <property type="entry name" value="GNK2"/>
</dbReference>
<keyword evidence="7" id="KW-0677">Repeat</keyword>
<dbReference type="AlphaFoldDB" id="A0A2P5ERL4"/>
<proteinExistence type="predicted"/>
<keyword evidence="3" id="KW-0597">Phosphoprotein</keyword>
<dbReference type="InterPro" id="IPR008271">
    <property type="entry name" value="Ser/Thr_kinase_AS"/>
</dbReference>
<feature type="signal peptide" evidence="17">
    <location>
        <begin position="1"/>
        <end position="38"/>
    </location>
</feature>
<evidence type="ECO:0000256" key="11">
    <source>
        <dbReference type="ARBA" id="ARBA00022989"/>
    </source>
</evidence>
<keyword evidence="21" id="KW-1185">Reference proteome</keyword>
<dbReference type="STRING" id="63057.A0A2P5ERL4"/>
<keyword evidence="10 15" id="KW-0067">ATP-binding</keyword>
<keyword evidence="6 17" id="KW-0732">Signal</keyword>
<keyword evidence="11 16" id="KW-1133">Transmembrane helix</keyword>
<reference evidence="21" key="1">
    <citation type="submission" date="2016-06" db="EMBL/GenBank/DDBJ databases">
        <title>Parallel loss of symbiosis genes in relatives of nitrogen-fixing non-legume Parasponia.</title>
        <authorList>
            <person name="Van Velzen R."/>
            <person name="Holmer R."/>
            <person name="Bu F."/>
            <person name="Rutten L."/>
            <person name="Van Zeijl A."/>
            <person name="Liu W."/>
            <person name="Santuari L."/>
            <person name="Cao Q."/>
            <person name="Sharma T."/>
            <person name="Shen D."/>
            <person name="Roswanjaya Y."/>
            <person name="Wardhani T."/>
            <person name="Kalhor M.S."/>
            <person name="Jansen J."/>
            <person name="Van den Hoogen J."/>
            <person name="Gungor B."/>
            <person name="Hartog M."/>
            <person name="Hontelez J."/>
            <person name="Verver J."/>
            <person name="Yang W.-C."/>
            <person name="Schijlen E."/>
            <person name="Repin R."/>
            <person name="Schilthuizen M."/>
            <person name="Schranz E."/>
            <person name="Heidstra R."/>
            <person name="Miyata K."/>
            <person name="Fedorova E."/>
            <person name="Kohlen W."/>
            <person name="Bisseling T."/>
            <person name="Smit S."/>
            <person name="Geurts R."/>
        </authorList>
    </citation>
    <scope>NUCLEOTIDE SEQUENCE [LARGE SCALE GENOMIC DNA]</scope>
    <source>
        <strain evidence="21">cv. RG33-2</strain>
    </source>
</reference>
<dbReference type="Gene3D" id="1.10.510.10">
    <property type="entry name" value="Transferase(Phosphotransferase) domain 1"/>
    <property type="match status" value="1"/>
</dbReference>
<evidence type="ECO:0000313" key="21">
    <source>
        <dbReference type="Proteomes" id="UP000237000"/>
    </source>
</evidence>
<evidence type="ECO:0000256" key="17">
    <source>
        <dbReference type="SAM" id="SignalP"/>
    </source>
</evidence>
<dbReference type="PROSITE" id="PS00108">
    <property type="entry name" value="PROTEIN_KINASE_ST"/>
    <property type="match status" value="1"/>
</dbReference>
<feature type="domain" description="Protein kinase" evidence="18">
    <location>
        <begin position="575"/>
        <end position="851"/>
    </location>
</feature>
<evidence type="ECO:0000256" key="13">
    <source>
        <dbReference type="ARBA" id="ARBA00023170"/>
    </source>
</evidence>